<dbReference type="InParanoid" id="A0A1Q3D477"/>
<protein>
    <submittedName>
        <fullName evidence="2">Uncharacterized protein</fullName>
    </submittedName>
</protein>
<evidence type="ECO:0000256" key="1">
    <source>
        <dbReference type="SAM" id="Phobius"/>
    </source>
</evidence>
<organism evidence="2 3">
    <name type="scientific">Cephalotus follicularis</name>
    <name type="common">Albany pitcher plant</name>
    <dbReference type="NCBI Taxonomy" id="3775"/>
    <lineage>
        <taxon>Eukaryota</taxon>
        <taxon>Viridiplantae</taxon>
        <taxon>Streptophyta</taxon>
        <taxon>Embryophyta</taxon>
        <taxon>Tracheophyta</taxon>
        <taxon>Spermatophyta</taxon>
        <taxon>Magnoliopsida</taxon>
        <taxon>eudicotyledons</taxon>
        <taxon>Gunneridae</taxon>
        <taxon>Pentapetalae</taxon>
        <taxon>rosids</taxon>
        <taxon>fabids</taxon>
        <taxon>Oxalidales</taxon>
        <taxon>Cephalotaceae</taxon>
        <taxon>Cephalotus</taxon>
    </lineage>
</organism>
<proteinExistence type="predicted"/>
<keyword evidence="3" id="KW-1185">Reference proteome</keyword>
<dbReference type="Proteomes" id="UP000187406">
    <property type="component" value="Unassembled WGS sequence"/>
</dbReference>
<feature type="transmembrane region" description="Helical" evidence="1">
    <location>
        <begin position="109"/>
        <end position="131"/>
    </location>
</feature>
<reference evidence="3" key="1">
    <citation type="submission" date="2016-04" db="EMBL/GenBank/DDBJ databases">
        <title>Cephalotus genome sequencing.</title>
        <authorList>
            <person name="Fukushima K."/>
            <person name="Hasebe M."/>
            <person name="Fang X."/>
        </authorList>
    </citation>
    <scope>NUCLEOTIDE SEQUENCE [LARGE SCALE GENOMIC DNA]</scope>
    <source>
        <strain evidence="3">cv. St1</strain>
    </source>
</reference>
<keyword evidence="1" id="KW-0472">Membrane</keyword>
<dbReference type="AlphaFoldDB" id="A0A1Q3D477"/>
<evidence type="ECO:0000313" key="2">
    <source>
        <dbReference type="EMBL" id="GAV87113.1"/>
    </source>
</evidence>
<feature type="non-terminal residue" evidence="2">
    <location>
        <position position="1"/>
    </location>
</feature>
<comment type="caution">
    <text evidence="2">The sequence shown here is derived from an EMBL/GenBank/DDBJ whole genome shotgun (WGS) entry which is preliminary data.</text>
</comment>
<keyword evidence="1" id="KW-0812">Transmembrane</keyword>
<accession>A0A1Q3D477</accession>
<gene>
    <name evidence="2" type="ORF">CFOL_v3_30539</name>
</gene>
<sequence length="137" mass="15730">SFLHVTSAKLQLSNILDYSPIGHVTKLTKEDSRDGISHFSHGRSLLPLFSCHSLFNFSSRNQASNKVIFQSSNALSFILQSRKRWMIQLIHQYDSIKFGGRPQAMHHSLAVMSSFTCIHWGILGCIFYYGYMRYLLI</sequence>
<name>A0A1Q3D477_CEPFO</name>
<dbReference type="EMBL" id="BDDD01004178">
    <property type="protein sequence ID" value="GAV87113.1"/>
    <property type="molecule type" value="Genomic_DNA"/>
</dbReference>
<keyword evidence="1" id="KW-1133">Transmembrane helix</keyword>
<evidence type="ECO:0000313" key="3">
    <source>
        <dbReference type="Proteomes" id="UP000187406"/>
    </source>
</evidence>